<comment type="caution">
    <text evidence="2">The sequence shown here is derived from an EMBL/GenBank/DDBJ whole genome shotgun (WGS) entry which is preliminary data.</text>
</comment>
<dbReference type="InterPro" id="IPR013830">
    <property type="entry name" value="SGNH_hydro"/>
</dbReference>
<dbReference type="PANTHER" id="PTHR43784">
    <property type="entry name" value="GDSL-LIKE LIPASE/ACYLHYDROLASE, PUTATIVE (AFU_ORTHOLOGUE AFUA_2G00820)-RELATED"/>
    <property type="match status" value="1"/>
</dbReference>
<evidence type="ECO:0000259" key="1">
    <source>
        <dbReference type="Pfam" id="PF13472"/>
    </source>
</evidence>
<accession>A0A9D2PME6</accession>
<reference evidence="2" key="1">
    <citation type="journal article" date="2021" name="PeerJ">
        <title>Extensive microbial diversity within the chicken gut microbiome revealed by metagenomics and culture.</title>
        <authorList>
            <person name="Gilroy R."/>
            <person name="Ravi A."/>
            <person name="Getino M."/>
            <person name="Pursley I."/>
            <person name="Horton D.L."/>
            <person name="Alikhan N.F."/>
            <person name="Baker D."/>
            <person name="Gharbi K."/>
            <person name="Hall N."/>
            <person name="Watson M."/>
            <person name="Adriaenssens E.M."/>
            <person name="Foster-Nyarko E."/>
            <person name="Jarju S."/>
            <person name="Secka A."/>
            <person name="Antonio M."/>
            <person name="Oren A."/>
            <person name="Chaudhuri R.R."/>
            <person name="La Ragione R."/>
            <person name="Hildebrand F."/>
            <person name="Pallen M.J."/>
        </authorList>
    </citation>
    <scope>NUCLEOTIDE SEQUENCE</scope>
    <source>
        <strain evidence="2">ChiSjej3B21-8574</strain>
    </source>
</reference>
<sequence length="403" mass="44832">MQKKGNGSMQDKIRWYPIWRCHVQDYAPLGADTSDLTQQMTFRNNLDGESIRIRLSNLYGKEPLPISDLQVTVSEKKINFFTDKKADAVRTMTVNSSPGIILSPGEECMTDPVFLPVKAGELVTVRMTFPGKCHISGCCGFHSENIGNVMFQEKKDRIEAAEISRAAAKNFSPHVVFGIRSIEAASREKPVILAAFGDSIVQQGYWAGALQRKFAEFMPNWLLYNEGISGNRVLYNNHSSSELNPIFGKAGIRRFEKDVFSSCHPDIVMIAEGVNDLVHPGNGSPLSEMVTAGDLIGGLEKLCGMTEKNGSIPLIATISPFLGYNEIKDRQREEIRQKVNEWIRHMPYFLDVDACVRSRFDASCLDSKYDIGDHLHLNALAGDVISAEAIPVLKKIMEKETAV</sequence>
<dbReference type="InterPro" id="IPR053140">
    <property type="entry name" value="GDSL_Rv0518-like"/>
</dbReference>
<name>A0A9D2PME6_9FIRM</name>
<dbReference type="SUPFAM" id="SSF52266">
    <property type="entry name" value="SGNH hydrolase"/>
    <property type="match status" value="1"/>
</dbReference>
<evidence type="ECO:0000313" key="2">
    <source>
        <dbReference type="EMBL" id="HJC51603.1"/>
    </source>
</evidence>
<dbReference type="PANTHER" id="PTHR43784:SF2">
    <property type="entry name" value="GDSL-LIKE LIPASE_ACYLHYDROLASE, PUTATIVE (AFU_ORTHOLOGUE AFUA_2G00820)-RELATED"/>
    <property type="match status" value="1"/>
</dbReference>
<gene>
    <name evidence="2" type="ORF">H9754_13700</name>
</gene>
<dbReference type="AlphaFoldDB" id="A0A9D2PME6"/>
<dbReference type="Gene3D" id="3.40.50.1110">
    <property type="entry name" value="SGNH hydrolase"/>
    <property type="match status" value="1"/>
</dbReference>
<dbReference type="Pfam" id="PF13472">
    <property type="entry name" value="Lipase_GDSL_2"/>
    <property type="match status" value="1"/>
</dbReference>
<dbReference type="EMBL" id="DWWD01000048">
    <property type="protein sequence ID" value="HJC51603.1"/>
    <property type="molecule type" value="Genomic_DNA"/>
</dbReference>
<reference evidence="2" key="2">
    <citation type="submission" date="2021-04" db="EMBL/GenBank/DDBJ databases">
        <authorList>
            <person name="Gilroy R."/>
        </authorList>
    </citation>
    <scope>NUCLEOTIDE SEQUENCE</scope>
    <source>
        <strain evidence="2">ChiSjej3B21-8574</strain>
    </source>
</reference>
<protein>
    <recommendedName>
        <fullName evidence="1">SGNH hydrolase-type esterase domain-containing protein</fullName>
    </recommendedName>
</protein>
<dbReference type="Proteomes" id="UP000823904">
    <property type="component" value="Unassembled WGS sequence"/>
</dbReference>
<proteinExistence type="predicted"/>
<organism evidence="2 3">
    <name type="scientific">Candidatus Anaerostipes avistercoris</name>
    <dbReference type="NCBI Taxonomy" id="2838462"/>
    <lineage>
        <taxon>Bacteria</taxon>
        <taxon>Bacillati</taxon>
        <taxon>Bacillota</taxon>
        <taxon>Clostridia</taxon>
        <taxon>Lachnospirales</taxon>
        <taxon>Lachnospiraceae</taxon>
        <taxon>Anaerostipes</taxon>
    </lineage>
</organism>
<feature type="domain" description="SGNH hydrolase-type esterase" evidence="1">
    <location>
        <begin position="195"/>
        <end position="379"/>
    </location>
</feature>
<dbReference type="InterPro" id="IPR036514">
    <property type="entry name" value="SGNH_hydro_sf"/>
</dbReference>
<evidence type="ECO:0000313" key="3">
    <source>
        <dbReference type="Proteomes" id="UP000823904"/>
    </source>
</evidence>